<feature type="transmembrane region" description="Helical" evidence="7">
    <location>
        <begin position="66"/>
        <end position="84"/>
    </location>
</feature>
<keyword evidence="6 7" id="KW-0472">Membrane</keyword>
<dbReference type="InterPro" id="IPR039421">
    <property type="entry name" value="Type_1_exporter"/>
</dbReference>
<dbReference type="InterPro" id="IPR003593">
    <property type="entry name" value="AAA+_ATPase"/>
</dbReference>
<evidence type="ECO:0000256" key="7">
    <source>
        <dbReference type="SAM" id="Phobius"/>
    </source>
</evidence>
<dbReference type="GO" id="GO:0005886">
    <property type="term" value="C:plasma membrane"/>
    <property type="evidence" value="ECO:0007669"/>
    <property type="project" value="UniProtKB-SubCell"/>
</dbReference>
<comment type="subcellular location">
    <subcellularLocation>
        <location evidence="1">Cell membrane</location>
        <topology evidence="1">Multi-pass membrane protein</topology>
    </subcellularLocation>
</comment>
<reference evidence="10" key="1">
    <citation type="submission" date="2019-01" db="EMBL/GenBank/DDBJ databases">
        <authorList>
            <consortium name="Genoscope - CEA"/>
            <person name="William W."/>
        </authorList>
    </citation>
    <scope>NUCLEOTIDE SEQUENCE</scope>
    <source>
        <strain evidence="10">CR-1</strain>
    </source>
</reference>
<protein>
    <submittedName>
        <fullName evidence="10">Lipid A export ATP-binding/permease protein MsbA</fullName>
        <ecNumber evidence="10">3.6.3.-</ecNumber>
    </submittedName>
</protein>
<feature type="transmembrane region" description="Helical" evidence="7">
    <location>
        <begin position="145"/>
        <end position="162"/>
    </location>
</feature>
<feature type="transmembrane region" description="Helical" evidence="7">
    <location>
        <begin position="274"/>
        <end position="295"/>
    </location>
</feature>
<dbReference type="EMBL" id="CAACVI010000004">
    <property type="protein sequence ID" value="VEN73166.1"/>
    <property type="molecule type" value="Genomic_DNA"/>
</dbReference>
<dbReference type="InterPro" id="IPR003439">
    <property type="entry name" value="ABC_transporter-like_ATP-bd"/>
</dbReference>
<dbReference type="SUPFAM" id="SSF90123">
    <property type="entry name" value="ABC transporter transmembrane region"/>
    <property type="match status" value="1"/>
</dbReference>
<dbReference type="PROSITE" id="PS50893">
    <property type="entry name" value="ABC_TRANSPORTER_2"/>
    <property type="match status" value="1"/>
</dbReference>
<dbReference type="PROSITE" id="PS50929">
    <property type="entry name" value="ABC_TM1F"/>
    <property type="match status" value="1"/>
</dbReference>
<dbReference type="Pfam" id="PF00005">
    <property type="entry name" value="ABC_tran"/>
    <property type="match status" value="1"/>
</dbReference>
<dbReference type="PROSITE" id="PS00211">
    <property type="entry name" value="ABC_TRANSPORTER_1"/>
    <property type="match status" value="1"/>
</dbReference>
<evidence type="ECO:0000259" key="9">
    <source>
        <dbReference type="PROSITE" id="PS50929"/>
    </source>
</evidence>
<evidence type="ECO:0000259" key="8">
    <source>
        <dbReference type="PROSITE" id="PS50893"/>
    </source>
</evidence>
<evidence type="ECO:0000256" key="6">
    <source>
        <dbReference type="ARBA" id="ARBA00023136"/>
    </source>
</evidence>
<feature type="transmembrane region" description="Helical" evidence="7">
    <location>
        <begin position="168"/>
        <end position="186"/>
    </location>
</feature>
<accession>A0A484HD46</accession>
<keyword evidence="4 10" id="KW-0067">ATP-binding</keyword>
<dbReference type="InterPro" id="IPR011527">
    <property type="entry name" value="ABC1_TM_dom"/>
</dbReference>
<sequence length="581" mass="64906">MSLFPSGKIKPRHRRLLRLVFEKRFKLFGAMLCSLAISLSTAGSAYLIKNVIDDIFVNKDVGMLKALPVVVLAMYFFRGIGIYGQDYFMSHIGESIIRRLRDDLYGRIMDLPLSFFHREKTGGLMSRITNDATVIRAMVSDAVKGSLRDFFTILFLTAVIFYREWELALFAIIILPAAFLPVVKFGRKVRRFTGGRQEALSDINVFLHETFAGNKIVKAFGMEKREKKRFFEKTRALFKIEIRTVIAKALSPAIMEALAGVGIAFIIGYGGYRVINGTSTAGTFFSFMAAVLMLYDPVKKLSRINNTIQEGMAAADRVFDIIETPREIKDPEKPALLPPGPHAVAFEDVSFKYQEKKVLKNIDLRAEPGEMVAIVGKSGAGKTTLVNMIPRFYDVFSGAIKIGGVDIRDMSLTSLRKQIAIVTQEPILFNDTIRNNIAYGAENPSDADVEKAAKSAYAYDFIQNFPDGFDTLAGELGARLSGGEKQRICIARALMKNAPILILDEATSSLDSSAERIVQKALDNLMKGRCAFVIAHRLSTVRNAHRIVAMEDGRIVEHGKHEELMAARGQYYELCRIQFKK</sequence>
<feature type="domain" description="ABC transporter" evidence="8">
    <location>
        <begin position="344"/>
        <end position="577"/>
    </location>
</feature>
<dbReference type="AlphaFoldDB" id="A0A484HD46"/>
<evidence type="ECO:0000256" key="1">
    <source>
        <dbReference type="ARBA" id="ARBA00004651"/>
    </source>
</evidence>
<keyword evidence="10" id="KW-0378">Hydrolase</keyword>
<dbReference type="SUPFAM" id="SSF52540">
    <property type="entry name" value="P-loop containing nucleoside triphosphate hydrolases"/>
    <property type="match status" value="1"/>
</dbReference>
<dbReference type="Gene3D" id="3.40.50.300">
    <property type="entry name" value="P-loop containing nucleotide triphosphate hydrolases"/>
    <property type="match status" value="1"/>
</dbReference>
<proteinExistence type="predicted"/>
<feature type="transmembrane region" description="Helical" evidence="7">
    <location>
        <begin position="245"/>
        <end position="268"/>
    </location>
</feature>
<dbReference type="CDD" id="cd18552">
    <property type="entry name" value="ABC_6TM_MsbA_like"/>
    <property type="match status" value="1"/>
</dbReference>
<dbReference type="InterPro" id="IPR027417">
    <property type="entry name" value="P-loop_NTPase"/>
</dbReference>
<keyword evidence="3" id="KW-0547">Nucleotide-binding</keyword>
<dbReference type="InterPro" id="IPR017871">
    <property type="entry name" value="ABC_transporter-like_CS"/>
</dbReference>
<feature type="domain" description="ABC transmembrane type-1" evidence="9">
    <location>
        <begin position="28"/>
        <end position="310"/>
    </location>
</feature>
<dbReference type="PANTHER" id="PTHR43394:SF1">
    <property type="entry name" value="ATP-BINDING CASSETTE SUB-FAMILY B MEMBER 10, MITOCHONDRIAL"/>
    <property type="match status" value="1"/>
</dbReference>
<dbReference type="FunFam" id="3.40.50.300:FF:000218">
    <property type="entry name" value="Multidrug ABC transporter ATP-binding protein"/>
    <property type="match status" value="1"/>
</dbReference>
<dbReference type="Pfam" id="PF00664">
    <property type="entry name" value="ABC_membrane"/>
    <property type="match status" value="1"/>
</dbReference>
<dbReference type="SMART" id="SM00382">
    <property type="entry name" value="AAA"/>
    <property type="match status" value="1"/>
</dbReference>
<dbReference type="Gene3D" id="1.20.1560.10">
    <property type="entry name" value="ABC transporter type 1, transmembrane domain"/>
    <property type="match status" value="1"/>
</dbReference>
<evidence type="ECO:0000313" key="10">
    <source>
        <dbReference type="EMBL" id="VEN73166.1"/>
    </source>
</evidence>
<evidence type="ECO:0000256" key="3">
    <source>
        <dbReference type="ARBA" id="ARBA00022741"/>
    </source>
</evidence>
<dbReference type="InterPro" id="IPR036640">
    <property type="entry name" value="ABC1_TM_sf"/>
</dbReference>
<keyword evidence="2 7" id="KW-0812">Transmembrane</keyword>
<dbReference type="GO" id="GO:0005524">
    <property type="term" value="F:ATP binding"/>
    <property type="evidence" value="ECO:0007669"/>
    <property type="project" value="UniProtKB-KW"/>
</dbReference>
<name>A0A484HD46_9BACT</name>
<keyword evidence="5 7" id="KW-1133">Transmembrane helix</keyword>
<evidence type="ECO:0000256" key="2">
    <source>
        <dbReference type="ARBA" id="ARBA00022692"/>
    </source>
</evidence>
<dbReference type="GO" id="GO:0016887">
    <property type="term" value="F:ATP hydrolysis activity"/>
    <property type="evidence" value="ECO:0007669"/>
    <property type="project" value="InterPro"/>
</dbReference>
<evidence type="ECO:0000256" key="4">
    <source>
        <dbReference type="ARBA" id="ARBA00022840"/>
    </source>
</evidence>
<dbReference type="GO" id="GO:0015421">
    <property type="term" value="F:ABC-type oligopeptide transporter activity"/>
    <property type="evidence" value="ECO:0007669"/>
    <property type="project" value="TreeGrafter"/>
</dbReference>
<gene>
    <name evidence="10" type="primary">msbA</name>
    <name evidence="10" type="ORF">EPICR_120064</name>
</gene>
<dbReference type="PANTHER" id="PTHR43394">
    <property type="entry name" value="ATP-DEPENDENT PERMEASE MDL1, MITOCHONDRIAL"/>
    <property type="match status" value="1"/>
</dbReference>
<organism evidence="10">
    <name type="scientific">uncultured Desulfobacteraceae bacterium</name>
    <dbReference type="NCBI Taxonomy" id="218296"/>
    <lineage>
        <taxon>Bacteria</taxon>
        <taxon>Pseudomonadati</taxon>
        <taxon>Thermodesulfobacteriota</taxon>
        <taxon>Desulfobacteria</taxon>
        <taxon>Desulfobacterales</taxon>
        <taxon>Desulfobacteraceae</taxon>
        <taxon>environmental samples</taxon>
    </lineage>
</organism>
<evidence type="ECO:0000256" key="5">
    <source>
        <dbReference type="ARBA" id="ARBA00022989"/>
    </source>
</evidence>
<dbReference type="EC" id="3.6.3.-" evidence="10"/>